<dbReference type="EMBL" id="AP003612">
    <property type="protein sequence ID" value="BAD32831.1"/>
    <property type="molecule type" value="Genomic_DNA"/>
</dbReference>
<protein>
    <submittedName>
        <fullName evidence="3">Uncharacterized protein</fullName>
    </submittedName>
</protein>
<evidence type="ECO:0000313" key="4">
    <source>
        <dbReference type="Proteomes" id="UP000000763"/>
    </source>
</evidence>
<organism evidence="3 4">
    <name type="scientific">Oryza sativa subsp. japonica</name>
    <name type="common">Rice</name>
    <dbReference type="NCBI Taxonomy" id="39947"/>
    <lineage>
        <taxon>Eukaryota</taxon>
        <taxon>Viridiplantae</taxon>
        <taxon>Streptophyta</taxon>
        <taxon>Embryophyta</taxon>
        <taxon>Tracheophyta</taxon>
        <taxon>Spermatophyta</taxon>
        <taxon>Magnoliopsida</taxon>
        <taxon>Liliopsida</taxon>
        <taxon>Poales</taxon>
        <taxon>Poaceae</taxon>
        <taxon>BOP clade</taxon>
        <taxon>Oryzoideae</taxon>
        <taxon>Oryzeae</taxon>
        <taxon>Oryzinae</taxon>
        <taxon>Oryza</taxon>
        <taxon>Oryza sativa</taxon>
    </lineage>
</organism>
<dbReference type="AlphaFoldDB" id="Q69X49"/>
<feature type="transmembrane region" description="Helical" evidence="1">
    <location>
        <begin position="88"/>
        <end position="107"/>
    </location>
</feature>
<dbReference type="EMBL" id="AP003623">
    <property type="protein sequence ID" value="BAD32952.1"/>
    <property type="molecule type" value="Genomic_DNA"/>
</dbReference>
<evidence type="ECO:0000313" key="2">
    <source>
        <dbReference type="EMBL" id="BAD32831.1"/>
    </source>
</evidence>
<evidence type="ECO:0000256" key="1">
    <source>
        <dbReference type="SAM" id="Phobius"/>
    </source>
</evidence>
<name>Q69X49_ORYSJ</name>
<accession>Q69X49</accession>
<keyword evidence="1" id="KW-1133">Transmembrane helix</keyword>
<reference evidence="4" key="4">
    <citation type="journal article" date="2008" name="Nucleic Acids Res.">
        <title>The rice annotation project database (RAP-DB): 2008 update.</title>
        <authorList>
            <consortium name="The rice annotation project (RAP)"/>
        </authorList>
    </citation>
    <scope>GENOME REANNOTATION</scope>
    <source>
        <strain evidence="4">cv. Nipponbare</strain>
    </source>
</reference>
<gene>
    <name evidence="2" type="ORF">P0457B11.3</name>
    <name evidence="3" type="ORF">P0642B07.67</name>
</gene>
<evidence type="ECO:0000313" key="3">
    <source>
        <dbReference type="EMBL" id="BAD32952.1"/>
    </source>
</evidence>
<keyword evidence="1" id="KW-0472">Membrane</keyword>
<proteinExistence type="predicted"/>
<dbReference type="Proteomes" id="UP000000763">
    <property type="component" value="Chromosome 6"/>
</dbReference>
<keyword evidence="1" id="KW-0812">Transmembrane</keyword>
<reference evidence="4" key="3">
    <citation type="journal article" date="2005" name="Nature">
        <title>The map-based sequence of the rice genome.</title>
        <authorList>
            <consortium name="International rice genome sequencing project (IRGSP)"/>
            <person name="Matsumoto T."/>
            <person name="Wu J."/>
            <person name="Kanamori H."/>
            <person name="Katayose Y."/>
            <person name="Fujisawa M."/>
            <person name="Namiki N."/>
            <person name="Mizuno H."/>
            <person name="Yamamoto K."/>
            <person name="Antonio B.A."/>
            <person name="Baba T."/>
            <person name="Sakata K."/>
            <person name="Nagamura Y."/>
            <person name="Aoki H."/>
            <person name="Arikawa K."/>
            <person name="Arita K."/>
            <person name="Bito T."/>
            <person name="Chiden Y."/>
            <person name="Fujitsuka N."/>
            <person name="Fukunaka R."/>
            <person name="Hamada M."/>
            <person name="Harada C."/>
            <person name="Hayashi A."/>
            <person name="Hijishita S."/>
            <person name="Honda M."/>
            <person name="Hosokawa S."/>
            <person name="Ichikawa Y."/>
            <person name="Idonuma A."/>
            <person name="Iijima M."/>
            <person name="Ikeda M."/>
            <person name="Ikeno M."/>
            <person name="Ito K."/>
            <person name="Ito S."/>
            <person name="Ito T."/>
            <person name="Ito Y."/>
            <person name="Ito Y."/>
            <person name="Iwabuchi A."/>
            <person name="Kamiya K."/>
            <person name="Karasawa W."/>
            <person name="Kurita K."/>
            <person name="Katagiri S."/>
            <person name="Kikuta A."/>
            <person name="Kobayashi H."/>
            <person name="Kobayashi N."/>
            <person name="Machita K."/>
            <person name="Maehara T."/>
            <person name="Masukawa M."/>
            <person name="Mizubayashi T."/>
            <person name="Mukai Y."/>
            <person name="Nagasaki H."/>
            <person name="Nagata Y."/>
            <person name="Naito S."/>
            <person name="Nakashima M."/>
            <person name="Nakama Y."/>
            <person name="Nakamichi Y."/>
            <person name="Nakamura M."/>
            <person name="Meguro A."/>
            <person name="Negishi M."/>
            <person name="Ohta I."/>
            <person name="Ohta T."/>
            <person name="Okamoto M."/>
            <person name="Ono N."/>
            <person name="Saji S."/>
            <person name="Sakaguchi M."/>
            <person name="Sakai K."/>
            <person name="Shibata M."/>
            <person name="Shimokawa T."/>
            <person name="Song J."/>
            <person name="Takazaki Y."/>
            <person name="Terasawa K."/>
            <person name="Tsugane M."/>
            <person name="Tsuji K."/>
            <person name="Ueda S."/>
            <person name="Waki K."/>
            <person name="Yamagata H."/>
            <person name="Yamamoto M."/>
            <person name="Yamamoto S."/>
            <person name="Yamane H."/>
            <person name="Yoshiki S."/>
            <person name="Yoshihara R."/>
            <person name="Yukawa K."/>
            <person name="Zhong H."/>
            <person name="Yano M."/>
            <person name="Yuan Q."/>
            <person name="Ouyang S."/>
            <person name="Liu J."/>
            <person name="Jones K.M."/>
            <person name="Gansberger K."/>
            <person name="Moffat K."/>
            <person name="Hill J."/>
            <person name="Bera J."/>
            <person name="Fadrosh D."/>
            <person name="Jin S."/>
            <person name="Johri S."/>
            <person name="Kim M."/>
            <person name="Overton L."/>
            <person name="Reardon M."/>
            <person name="Tsitrin T."/>
            <person name="Vuong H."/>
            <person name="Weaver B."/>
            <person name="Ciecko A."/>
            <person name="Tallon L."/>
            <person name="Jackson J."/>
            <person name="Pai G."/>
            <person name="Aken S.V."/>
            <person name="Utterback T."/>
            <person name="Reidmuller S."/>
            <person name="Feldblyum T."/>
            <person name="Hsiao J."/>
            <person name="Zismann V."/>
            <person name="Iobst S."/>
            <person name="de Vazeille A.R."/>
            <person name="Buell C.R."/>
            <person name="Ying K."/>
            <person name="Li Y."/>
            <person name="Lu T."/>
            <person name="Huang Y."/>
            <person name="Zhao Q."/>
            <person name="Feng Q."/>
            <person name="Zhang L."/>
            <person name="Zhu J."/>
            <person name="Weng Q."/>
            <person name="Mu J."/>
            <person name="Lu Y."/>
            <person name="Fan D."/>
            <person name="Liu Y."/>
            <person name="Guan J."/>
            <person name="Zhang Y."/>
            <person name="Yu S."/>
            <person name="Liu X."/>
            <person name="Zhang Y."/>
            <person name="Hong G."/>
            <person name="Han B."/>
            <person name="Choisne N."/>
            <person name="Demange N."/>
            <person name="Orjeda G."/>
            <person name="Samain S."/>
            <person name="Cattolico L."/>
            <person name="Pelletier E."/>
            <person name="Couloux A."/>
            <person name="Segurens B."/>
            <person name="Wincker P."/>
            <person name="D'Hont A."/>
            <person name="Scarpelli C."/>
            <person name="Weissenbach J."/>
            <person name="Salanoubat M."/>
            <person name="Quetier F."/>
            <person name="Yu Y."/>
            <person name="Kim H.R."/>
            <person name="Rambo T."/>
            <person name="Currie J."/>
            <person name="Collura K."/>
            <person name="Luo M."/>
            <person name="Yang T."/>
            <person name="Ammiraju J.S.S."/>
            <person name="Engler F."/>
            <person name="Soderlund C."/>
            <person name="Wing R.A."/>
            <person name="Palmer L.E."/>
            <person name="de la Bastide M."/>
            <person name="Spiegel L."/>
            <person name="Nascimento L."/>
            <person name="Zutavern T."/>
            <person name="O'Shaughnessy A."/>
            <person name="Dike S."/>
            <person name="Dedhia N."/>
            <person name="Preston R."/>
            <person name="Balija V."/>
            <person name="McCombie W.R."/>
            <person name="Chow T."/>
            <person name="Chen H."/>
            <person name="Chung M."/>
            <person name="Chen C."/>
            <person name="Shaw J."/>
            <person name="Wu H."/>
            <person name="Hsiao K."/>
            <person name="Chao Y."/>
            <person name="Chu M."/>
            <person name="Cheng C."/>
            <person name="Hour A."/>
            <person name="Lee P."/>
            <person name="Lin S."/>
            <person name="Lin Y."/>
            <person name="Liou J."/>
            <person name="Liu S."/>
            <person name="Hsing Y."/>
            <person name="Raghuvanshi S."/>
            <person name="Mohanty A."/>
            <person name="Bharti A.K."/>
            <person name="Gaur A."/>
            <person name="Gupta V."/>
            <person name="Kumar D."/>
            <person name="Ravi V."/>
            <person name="Vij S."/>
            <person name="Kapur A."/>
            <person name="Khurana P."/>
            <person name="Khurana P."/>
            <person name="Khurana J.P."/>
            <person name="Tyagi A.K."/>
            <person name="Gaikwad K."/>
            <person name="Singh A."/>
            <person name="Dalal V."/>
            <person name="Srivastava S."/>
            <person name="Dixit A."/>
            <person name="Pal A.K."/>
            <person name="Ghazi I.A."/>
            <person name="Yadav M."/>
            <person name="Pandit A."/>
            <person name="Bhargava A."/>
            <person name="Sureshbabu K."/>
            <person name="Batra K."/>
            <person name="Sharma T.R."/>
            <person name="Mohapatra T."/>
            <person name="Singh N.K."/>
            <person name="Messing J."/>
            <person name="Nelson A.B."/>
            <person name="Fuks G."/>
            <person name="Kavchok S."/>
            <person name="Keizer G."/>
            <person name="Linton E."/>
            <person name="Llaca V."/>
            <person name="Song R."/>
            <person name="Tanyolac B."/>
            <person name="Young S."/>
            <person name="Ho-Il K."/>
            <person name="Hahn J.H."/>
            <person name="Sangsakoo G."/>
            <person name="Vanavichit A."/>
            <person name="de Mattos Luiz.A.T."/>
            <person name="Zimmer P.D."/>
            <person name="Malone G."/>
            <person name="Dellagostin O."/>
            <person name="de Oliveira A.C."/>
            <person name="Bevan M."/>
            <person name="Bancroft I."/>
            <person name="Minx P."/>
            <person name="Cordum H."/>
            <person name="Wilson R."/>
            <person name="Cheng Z."/>
            <person name="Jin W."/>
            <person name="Jiang J."/>
            <person name="Leong S.A."/>
            <person name="Iwama H."/>
            <person name="Gojobori T."/>
            <person name="Itoh T."/>
            <person name="Niimura Y."/>
            <person name="Fujii Y."/>
            <person name="Habara T."/>
            <person name="Sakai H."/>
            <person name="Sato Y."/>
            <person name="Wilson G."/>
            <person name="Kumar K."/>
            <person name="McCouch S."/>
            <person name="Juretic N."/>
            <person name="Hoen D."/>
            <person name="Wright S."/>
            <person name="Bruskiewich R."/>
            <person name="Bureau T."/>
            <person name="Miyao A."/>
            <person name="Hirochika H."/>
            <person name="Nishikawa T."/>
            <person name="Kadowaki K."/>
            <person name="Sugiura M."/>
            <person name="Burr B."/>
            <person name="Sasaki T."/>
        </authorList>
    </citation>
    <scope>NUCLEOTIDE SEQUENCE [LARGE SCALE GENOMIC DNA]</scope>
    <source>
        <strain evidence="4">cv. Nipponbare</strain>
    </source>
</reference>
<sequence length="116" mass="12480">MQPPDRCQVLPMIKPRKRGERGSVGDGAARCGPVQHLGWGGAARVARLGGHNHARSVAAPGQLREARPDGAKVATGGGTARFKLSPRALFLCGIFSTFTYLASARWWRPTTMSWRG</sequence>
<reference evidence="3" key="2">
    <citation type="submission" date="2001-05" db="EMBL/GenBank/DDBJ databases">
        <title>Oryza sativa nipponbare(GA3) genomic DNA, chromosome 6, PAC clone:P0642B07.</title>
        <authorList>
            <person name="Sasaki T."/>
            <person name="Matsumoto T."/>
            <person name="Yamamoto K."/>
        </authorList>
    </citation>
    <scope>NUCLEOTIDE SEQUENCE</scope>
</reference>
<reference evidence="2" key="1">
    <citation type="submission" date="2001-05" db="EMBL/GenBank/DDBJ databases">
        <title>Oryza sativa nipponbare(GA3) genomic DNA, chromosome 6, PAC clone:P0457B11.</title>
        <authorList>
            <person name="Sasaki T."/>
            <person name="Matsumoto T."/>
            <person name="Yamamoto K."/>
        </authorList>
    </citation>
    <scope>NUCLEOTIDE SEQUENCE</scope>
</reference>